<dbReference type="RefSeq" id="WP_344329512.1">
    <property type="nucleotide sequence ID" value="NZ_BAAAPY010000011.1"/>
</dbReference>
<organism evidence="3 4">
    <name type="scientific">Aeromicrobium halocynthiae</name>
    <dbReference type="NCBI Taxonomy" id="560557"/>
    <lineage>
        <taxon>Bacteria</taxon>
        <taxon>Bacillati</taxon>
        <taxon>Actinomycetota</taxon>
        <taxon>Actinomycetes</taxon>
        <taxon>Propionibacteriales</taxon>
        <taxon>Nocardioidaceae</taxon>
        <taxon>Aeromicrobium</taxon>
    </lineage>
</organism>
<dbReference type="EMBL" id="BAAAPY010000011">
    <property type="protein sequence ID" value="GAA2083602.1"/>
    <property type="molecule type" value="Genomic_DNA"/>
</dbReference>
<dbReference type="PANTHER" id="PTHR30466:SF1">
    <property type="entry name" value="FMN REDUCTASE (NADH) RUTF"/>
    <property type="match status" value="1"/>
</dbReference>
<evidence type="ECO:0000259" key="2">
    <source>
        <dbReference type="SMART" id="SM00903"/>
    </source>
</evidence>
<dbReference type="InterPro" id="IPR050268">
    <property type="entry name" value="NADH-dep_flavin_reductase"/>
</dbReference>
<dbReference type="InterPro" id="IPR012349">
    <property type="entry name" value="Split_barrel_FMN-bd"/>
</dbReference>
<dbReference type="SMART" id="SM00903">
    <property type="entry name" value="Flavin_Reduct"/>
    <property type="match status" value="1"/>
</dbReference>
<feature type="domain" description="Flavin reductase like" evidence="2">
    <location>
        <begin position="18"/>
        <end position="164"/>
    </location>
</feature>
<dbReference type="PANTHER" id="PTHR30466">
    <property type="entry name" value="FLAVIN REDUCTASE"/>
    <property type="match status" value="1"/>
</dbReference>
<evidence type="ECO:0000313" key="4">
    <source>
        <dbReference type="Proteomes" id="UP001501480"/>
    </source>
</evidence>
<reference evidence="3 4" key="1">
    <citation type="journal article" date="2019" name="Int. J. Syst. Evol. Microbiol.">
        <title>The Global Catalogue of Microorganisms (GCM) 10K type strain sequencing project: providing services to taxonomists for standard genome sequencing and annotation.</title>
        <authorList>
            <consortium name="The Broad Institute Genomics Platform"/>
            <consortium name="The Broad Institute Genome Sequencing Center for Infectious Disease"/>
            <person name="Wu L."/>
            <person name="Ma J."/>
        </authorList>
    </citation>
    <scope>NUCLEOTIDE SEQUENCE [LARGE SCALE GENOMIC DNA]</scope>
    <source>
        <strain evidence="3 4">JCM 15749</strain>
    </source>
</reference>
<gene>
    <name evidence="3" type="ORF">GCM10009821_25970</name>
</gene>
<dbReference type="Gene3D" id="2.30.110.10">
    <property type="entry name" value="Electron Transport, Fmn-binding Protein, Chain A"/>
    <property type="match status" value="1"/>
</dbReference>
<accession>A0ABN2W4Y9</accession>
<keyword evidence="4" id="KW-1185">Reference proteome</keyword>
<comment type="caution">
    <text evidence="3">The sequence shown here is derived from an EMBL/GenBank/DDBJ whole genome shotgun (WGS) entry which is preliminary data.</text>
</comment>
<sequence>MEQTRTEAVCEDDFLALMSGFPTGVSVVTSLTPEGQPWGMTCSAVCSVTVEPPTLLVCLRSASPTCVAIAASGSFAVNLLDSAARPTAALFASGDPRRFDHVEWDTDDRAGGPHLTEAAFSVADCDVDRTEVVGDHTIVIGRVRRVLRRGVRRPLLYGLRSYSAWPEPAATA</sequence>
<name>A0ABN2W4Y9_9ACTN</name>
<protein>
    <recommendedName>
        <fullName evidence="2">Flavin reductase like domain-containing protein</fullName>
    </recommendedName>
</protein>
<keyword evidence="1" id="KW-0560">Oxidoreductase</keyword>
<evidence type="ECO:0000256" key="1">
    <source>
        <dbReference type="ARBA" id="ARBA00023002"/>
    </source>
</evidence>
<evidence type="ECO:0000313" key="3">
    <source>
        <dbReference type="EMBL" id="GAA2083602.1"/>
    </source>
</evidence>
<dbReference type="Pfam" id="PF01613">
    <property type="entry name" value="Flavin_Reduct"/>
    <property type="match status" value="1"/>
</dbReference>
<dbReference type="InterPro" id="IPR002563">
    <property type="entry name" value="Flavin_Rdtase-like_dom"/>
</dbReference>
<dbReference type="SUPFAM" id="SSF50475">
    <property type="entry name" value="FMN-binding split barrel"/>
    <property type="match status" value="1"/>
</dbReference>
<dbReference type="Proteomes" id="UP001501480">
    <property type="component" value="Unassembled WGS sequence"/>
</dbReference>
<proteinExistence type="predicted"/>